<organism evidence="2 3">
    <name type="scientific">Melipona quadrifasciata</name>
    <dbReference type="NCBI Taxonomy" id="166423"/>
    <lineage>
        <taxon>Eukaryota</taxon>
        <taxon>Metazoa</taxon>
        <taxon>Ecdysozoa</taxon>
        <taxon>Arthropoda</taxon>
        <taxon>Hexapoda</taxon>
        <taxon>Insecta</taxon>
        <taxon>Pterygota</taxon>
        <taxon>Neoptera</taxon>
        <taxon>Endopterygota</taxon>
        <taxon>Hymenoptera</taxon>
        <taxon>Apocrita</taxon>
        <taxon>Aculeata</taxon>
        <taxon>Apoidea</taxon>
        <taxon>Anthophila</taxon>
        <taxon>Apidae</taxon>
        <taxon>Melipona</taxon>
    </lineage>
</organism>
<gene>
    <name evidence="2" type="ORF">WN51_03802</name>
</gene>
<evidence type="ECO:0000313" key="3">
    <source>
        <dbReference type="Proteomes" id="UP000053105"/>
    </source>
</evidence>
<protein>
    <submittedName>
        <fullName evidence="2">Uncharacterized protein</fullName>
    </submittedName>
</protein>
<evidence type="ECO:0000313" key="2">
    <source>
        <dbReference type="EMBL" id="KOX71495.1"/>
    </source>
</evidence>
<reference evidence="2 3" key="1">
    <citation type="submission" date="2015-07" db="EMBL/GenBank/DDBJ databases">
        <title>The genome of Melipona quadrifasciata.</title>
        <authorList>
            <person name="Pan H."/>
            <person name="Kapheim K."/>
        </authorList>
    </citation>
    <scope>NUCLEOTIDE SEQUENCE [LARGE SCALE GENOMIC DNA]</scope>
    <source>
        <strain evidence="2">0111107301</strain>
        <tissue evidence="2">Whole body</tissue>
    </source>
</reference>
<sequence>MNLKENKLQRSATCVLKNNSQREPTIRNNGQRVLNKRAHTGCPSSLKRQRAKHDTARAWSRLFGNRRGLENGVKKKRKKEEREETIWNRRFAWGCGPRKRAARKLRHNTSRNTDKIDKGHHERRKSLGGTKKQSAGGEVVGRPSGEAVLELSTLKASEDNGLNSCEQKNRTWQVLRAREGKGSFFKMTDFVPSQKKNVLLNIPPLTA</sequence>
<accession>A0A0M8ZUN6</accession>
<dbReference type="Proteomes" id="UP000053105">
    <property type="component" value="Unassembled WGS sequence"/>
</dbReference>
<feature type="compositionally biased region" description="Basic residues" evidence="1">
    <location>
        <begin position="99"/>
        <end position="109"/>
    </location>
</feature>
<dbReference type="EMBL" id="KQ435836">
    <property type="protein sequence ID" value="KOX71495.1"/>
    <property type="molecule type" value="Genomic_DNA"/>
</dbReference>
<keyword evidence="3" id="KW-1185">Reference proteome</keyword>
<evidence type="ECO:0000256" key="1">
    <source>
        <dbReference type="SAM" id="MobiDB-lite"/>
    </source>
</evidence>
<dbReference type="AlphaFoldDB" id="A0A0M8ZUN6"/>
<feature type="region of interest" description="Disordered" evidence="1">
    <location>
        <begin position="99"/>
        <end position="140"/>
    </location>
</feature>
<proteinExistence type="predicted"/>
<name>A0A0M8ZUN6_9HYME</name>